<dbReference type="OrthoDB" id="360689at2759"/>
<name>A5E7T5_LODEL</name>
<accession>A5E7T5</accession>
<dbReference type="PANTHER" id="PTHR11560">
    <property type="entry name" value="39S RIBOSOMAL PROTEIN L10, MITOCHONDRIAL"/>
    <property type="match status" value="1"/>
</dbReference>
<sequence>MNVCSILGLTRATITRRSNVILPRLNPLTHYSTTTFTSKIETNLIPTGQQEASTSSSTFTSTTLSSLEEAQQKYPDFNPVNEEQRQFIQRNTEKPLFGRKTYLMDVYKHMNETNQIILFVHHNNLSKNENKLLREELKKIGGQKNEEGHIVGGSKFTILKNSIYSLYLKSSHEADPAAKGNTAKNRNVQHPLLPLLVGPTGCITIKECEPNAIKQVYKVLKKFSDKLFVVGAKVEKDAFTTKQLDQFKEMPNRDGLRGQLVGLLTMAGGANLVRTLETPGHLLYLTMDTRANDMVLKNKGEEVKAEEEKQ</sequence>
<dbReference type="InterPro" id="IPR047865">
    <property type="entry name" value="Ribosomal_uL10_bac_type"/>
</dbReference>
<dbReference type="KEGG" id="lel:PVL30_004432"/>
<dbReference type="Proteomes" id="UP000001996">
    <property type="component" value="Unassembled WGS sequence"/>
</dbReference>
<dbReference type="EMBL" id="CH981534">
    <property type="protein sequence ID" value="EDK47493.1"/>
    <property type="molecule type" value="Genomic_DNA"/>
</dbReference>
<organism evidence="2 3">
    <name type="scientific">Lodderomyces elongisporus (strain ATCC 11503 / CBS 2605 / JCM 1781 / NBRC 1676 / NRRL YB-4239)</name>
    <name type="common">Yeast</name>
    <name type="synonym">Saccharomyces elongisporus</name>
    <dbReference type="NCBI Taxonomy" id="379508"/>
    <lineage>
        <taxon>Eukaryota</taxon>
        <taxon>Fungi</taxon>
        <taxon>Dikarya</taxon>
        <taxon>Ascomycota</taxon>
        <taxon>Saccharomycotina</taxon>
        <taxon>Pichiomycetes</taxon>
        <taxon>Debaryomycetaceae</taxon>
        <taxon>Candida/Lodderomyces clade</taxon>
        <taxon>Lodderomyces</taxon>
    </lineage>
</organism>
<dbReference type="Gene3D" id="3.30.70.1730">
    <property type="match status" value="1"/>
</dbReference>
<dbReference type="CDD" id="cd00379">
    <property type="entry name" value="Ribosomal_L10_P0"/>
    <property type="match status" value="1"/>
</dbReference>
<dbReference type="FunCoup" id="A5E7T5">
    <property type="interactions" value="134"/>
</dbReference>
<dbReference type="GeneID" id="5230259"/>
<dbReference type="SUPFAM" id="SSF160369">
    <property type="entry name" value="Ribosomal protein L10-like"/>
    <property type="match status" value="1"/>
</dbReference>
<dbReference type="VEuPathDB" id="FungiDB:LELG_05674"/>
<dbReference type="STRING" id="379508.A5E7T5"/>
<comment type="similarity">
    <text evidence="1">Belongs to the universal ribosomal protein uL10 family.</text>
</comment>
<evidence type="ECO:0000313" key="3">
    <source>
        <dbReference type="Proteomes" id="UP000001996"/>
    </source>
</evidence>
<protein>
    <submittedName>
        <fullName evidence="2">Uncharacterized protein</fullName>
    </submittedName>
</protein>
<proteinExistence type="inferred from homology"/>
<evidence type="ECO:0000256" key="1">
    <source>
        <dbReference type="ARBA" id="ARBA00008889"/>
    </source>
</evidence>
<reference evidence="2 3" key="1">
    <citation type="journal article" date="2009" name="Nature">
        <title>Evolution of pathogenicity and sexual reproduction in eight Candida genomes.</title>
        <authorList>
            <person name="Butler G."/>
            <person name="Rasmussen M.D."/>
            <person name="Lin M.F."/>
            <person name="Santos M.A."/>
            <person name="Sakthikumar S."/>
            <person name="Munro C.A."/>
            <person name="Rheinbay E."/>
            <person name="Grabherr M."/>
            <person name="Forche A."/>
            <person name="Reedy J.L."/>
            <person name="Agrafioti I."/>
            <person name="Arnaud M.B."/>
            <person name="Bates S."/>
            <person name="Brown A.J."/>
            <person name="Brunke S."/>
            <person name="Costanzo M.C."/>
            <person name="Fitzpatrick D.A."/>
            <person name="de Groot P.W."/>
            <person name="Harris D."/>
            <person name="Hoyer L.L."/>
            <person name="Hube B."/>
            <person name="Klis F.M."/>
            <person name="Kodira C."/>
            <person name="Lennard N."/>
            <person name="Logue M.E."/>
            <person name="Martin R."/>
            <person name="Neiman A.M."/>
            <person name="Nikolaou E."/>
            <person name="Quail M.A."/>
            <person name="Quinn J."/>
            <person name="Santos M.C."/>
            <person name="Schmitzberger F.F."/>
            <person name="Sherlock G."/>
            <person name="Shah P."/>
            <person name="Silverstein K.A."/>
            <person name="Skrzypek M.S."/>
            <person name="Soll D."/>
            <person name="Staggs R."/>
            <person name="Stansfield I."/>
            <person name="Stumpf M.P."/>
            <person name="Sudbery P.E."/>
            <person name="Srikantha T."/>
            <person name="Zeng Q."/>
            <person name="Berman J."/>
            <person name="Berriman M."/>
            <person name="Heitman J."/>
            <person name="Gow N.A."/>
            <person name="Lorenz M.C."/>
            <person name="Birren B.W."/>
            <person name="Kellis M."/>
            <person name="Cuomo C.A."/>
        </authorList>
    </citation>
    <scope>NUCLEOTIDE SEQUENCE [LARGE SCALE GENOMIC DNA]</scope>
    <source>
        <strain evidence="3">ATCC 11503 / BCRC 21390 / CBS 2605 / JCM 1781 / NBRC 1676 / NRRL YB-4239</strain>
    </source>
</reference>
<dbReference type="eggNOG" id="ENOG502QRUI">
    <property type="taxonomic scope" value="Eukaryota"/>
</dbReference>
<gene>
    <name evidence="2" type="ORF">LELG_05674</name>
</gene>
<keyword evidence="3" id="KW-1185">Reference proteome</keyword>
<dbReference type="HOGENOM" id="CLU_078018_0_0_1"/>
<evidence type="ECO:0000313" key="2">
    <source>
        <dbReference type="EMBL" id="EDK47493.1"/>
    </source>
</evidence>
<dbReference type="InterPro" id="IPR043141">
    <property type="entry name" value="Ribosomal_uL10-like_sf"/>
</dbReference>
<dbReference type="OMA" id="VLHSQYV"/>
<dbReference type="InParanoid" id="A5E7T5"/>
<dbReference type="AlphaFoldDB" id="A5E7T5"/>